<keyword evidence="1" id="KW-0812">Transmembrane</keyword>
<keyword evidence="1" id="KW-1133">Transmembrane helix</keyword>
<dbReference type="EMBL" id="NOXX01000096">
    <property type="protein sequence ID" value="OYQ49640.1"/>
    <property type="molecule type" value="Genomic_DNA"/>
</dbReference>
<sequence>MKKSTKAFVFQAISFAFFFIICRVILGEFSDLEPIWKAVTSAVVATILAPKFQAVKTSQGERLFVSWLFLKEVKELK</sequence>
<dbReference type="OrthoDB" id="1179771at2"/>
<accession>A0A256A921</accession>
<proteinExistence type="predicted"/>
<evidence type="ECO:0000313" key="2">
    <source>
        <dbReference type="EMBL" id="OYQ49640.1"/>
    </source>
</evidence>
<dbReference type="AlphaFoldDB" id="A0A256A921"/>
<protein>
    <submittedName>
        <fullName evidence="2">Uncharacterized protein</fullName>
    </submittedName>
</protein>
<evidence type="ECO:0000256" key="1">
    <source>
        <dbReference type="SAM" id="Phobius"/>
    </source>
</evidence>
<gene>
    <name evidence="2" type="ORF">CHX27_01375</name>
</gene>
<dbReference type="RefSeq" id="WP_094484982.1">
    <property type="nucleotide sequence ID" value="NZ_NOXX01000096.1"/>
</dbReference>
<keyword evidence="3" id="KW-1185">Reference proteome</keyword>
<keyword evidence="1" id="KW-0472">Membrane</keyword>
<feature type="transmembrane region" description="Helical" evidence="1">
    <location>
        <begin position="7"/>
        <end position="26"/>
    </location>
</feature>
<organism evidence="2 3">
    <name type="scientific">Flavobacterium aurantiibacter</name>
    <dbReference type="NCBI Taxonomy" id="2023067"/>
    <lineage>
        <taxon>Bacteria</taxon>
        <taxon>Pseudomonadati</taxon>
        <taxon>Bacteroidota</taxon>
        <taxon>Flavobacteriia</taxon>
        <taxon>Flavobacteriales</taxon>
        <taxon>Flavobacteriaceae</taxon>
        <taxon>Flavobacterium</taxon>
    </lineage>
</organism>
<dbReference type="Proteomes" id="UP000216035">
    <property type="component" value="Unassembled WGS sequence"/>
</dbReference>
<reference evidence="2 3" key="1">
    <citation type="submission" date="2017-07" db="EMBL/GenBank/DDBJ databases">
        <title>Flavobacterium cyanobacteriorum sp. nov., isolated from cyanobacterial aggregates in a eutrophic lake.</title>
        <authorList>
            <person name="Cai H."/>
        </authorList>
    </citation>
    <scope>NUCLEOTIDE SEQUENCE [LARGE SCALE GENOMIC DNA]</scope>
    <source>
        <strain evidence="2 3">TH167</strain>
    </source>
</reference>
<name>A0A256A921_9FLAO</name>
<comment type="caution">
    <text evidence="2">The sequence shown here is derived from an EMBL/GenBank/DDBJ whole genome shotgun (WGS) entry which is preliminary data.</text>
</comment>
<evidence type="ECO:0000313" key="3">
    <source>
        <dbReference type="Proteomes" id="UP000216035"/>
    </source>
</evidence>